<evidence type="ECO:0000313" key="1">
    <source>
        <dbReference type="EMBL" id="KAG4422960.1"/>
    </source>
</evidence>
<dbReference type="Pfam" id="PF04031">
    <property type="entry name" value="Las1"/>
    <property type="match status" value="1"/>
</dbReference>
<organism evidence="1 2">
    <name type="scientific">Cadophora malorum</name>
    <dbReference type="NCBI Taxonomy" id="108018"/>
    <lineage>
        <taxon>Eukaryota</taxon>
        <taxon>Fungi</taxon>
        <taxon>Dikarya</taxon>
        <taxon>Ascomycota</taxon>
        <taxon>Pezizomycotina</taxon>
        <taxon>Leotiomycetes</taxon>
        <taxon>Helotiales</taxon>
        <taxon>Ploettnerulaceae</taxon>
        <taxon>Cadophora</taxon>
    </lineage>
</organism>
<reference evidence="1" key="1">
    <citation type="submission" date="2021-02" db="EMBL/GenBank/DDBJ databases">
        <title>Genome sequence Cadophora malorum strain M34.</title>
        <authorList>
            <person name="Stefanovic E."/>
            <person name="Vu D."/>
            <person name="Scully C."/>
            <person name="Dijksterhuis J."/>
            <person name="Roader J."/>
            <person name="Houbraken J."/>
        </authorList>
    </citation>
    <scope>NUCLEOTIDE SEQUENCE</scope>
    <source>
        <strain evidence="1">M34</strain>
    </source>
</reference>
<dbReference type="GO" id="GO:0000470">
    <property type="term" value="P:maturation of LSU-rRNA"/>
    <property type="evidence" value="ECO:0007669"/>
    <property type="project" value="TreeGrafter"/>
</dbReference>
<dbReference type="PANTHER" id="PTHR15002">
    <property type="entry name" value="RIBOSOMAL BIOGENESIS PROTEIN LAS1L"/>
    <property type="match status" value="1"/>
</dbReference>
<dbReference type="GO" id="GO:0090730">
    <property type="term" value="C:Las1 complex"/>
    <property type="evidence" value="ECO:0007669"/>
    <property type="project" value="InterPro"/>
</dbReference>
<dbReference type="GO" id="GO:0004519">
    <property type="term" value="F:endonuclease activity"/>
    <property type="evidence" value="ECO:0007669"/>
    <property type="project" value="InterPro"/>
</dbReference>
<dbReference type="Proteomes" id="UP000664132">
    <property type="component" value="Unassembled WGS sequence"/>
</dbReference>
<keyword evidence="2" id="KW-1185">Reference proteome</keyword>
<dbReference type="InterPro" id="IPR007174">
    <property type="entry name" value="Las1"/>
</dbReference>
<dbReference type="AlphaFoldDB" id="A0A8H8BSW6"/>
<dbReference type="GO" id="GO:0030687">
    <property type="term" value="C:preribosome, large subunit precursor"/>
    <property type="evidence" value="ECO:0007669"/>
    <property type="project" value="TreeGrafter"/>
</dbReference>
<comment type="caution">
    <text evidence="1">The sequence shown here is derived from an EMBL/GenBank/DDBJ whole genome shotgun (WGS) entry which is preliminary data.</text>
</comment>
<gene>
    <name evidence="1" type="ORF">IFR04_003872</name>
</gene>
<proteinExistence type="predicted"/>
<protein>
    <submittedName>
        <fullName evidence="1">Uncharacterized protein</fullName>
    </submittedName>
</protein>
<dbReference type="OrthoDB" id="10263222at2759"/>
<dbReference type="EMBL" id="JAFJYH010000041">
    <property type="protein sequence ID" value="KAG4422960.1"/>
    <property type="molecule type" value="Genomic_DNA"/>
</dbReference>
<accession>A0A8H8BSW6</accession>
<dbReference type="PANTHER" id="PTHR15002:SF0">
    <property type="entry name" value="RIBOSOMAL BIOGENESIS PROTEIN LAS1L"/>
    <property type="match status" value="1"/>
</dbReference>
<name>A0A8H8BSW6_9HELO</name>
<evidence type="ECO:0000313" key="2">
    <source>
        <dbReference type="Proteomes" id="UP000664132"/>
    </source>
</evidence>
<dbReference type="GO" id="GO:0000460">
    <property type="term" value="P:maturation of 5.8S rRNA"/>
    <property type="evidence" value="ECO:0007669"/>
    <property type="project" value="TreeGrafter"/>
</dbReference>
<sequence>MVQYVITPWRNARELLSVREKFYPNLTNPGRKIGDAERKHAVAKVSVWMQRGNCPHLVESTAILTAAVLNDVRGNATYCVRAAYAAAFCRFVTGLLDSHQTKNRKLSMYSIAKTIGLPATYVELRHQATHEELPSLSKLRTATQKALHWIWDYYWAKLPPAPLTKQEECDAFVRQLFDSRGSEGYRGLEDDLGRWDEGILVNALSKVDEAGLDREATTWVSGMLRRILKVESASSGDGNKEREPVDTIEAVRAEMEEMERALDNRDVEMVGNSTWKDCDPDSKGWAIWEGPWTPKPIGVV</sequence>